<accession>A0AA91TL54</accession>
<dbReference type="AlphaFoldDB" id="A0AA91TL54"/>
<dbReference type="InterPro" id="IPR055407">
    <property type="entry name" value="TraM_C"/>
</dbReference>
<keyword evidence="2" id="KW-0472">Membrane</keyword>
<keyword evidence="2" id="KW-0812">Transmembrane</keyword>
<evidence type="ECO:0000259" key="3">
    <source>
        <dbReference type="Pfam" id="PF12508"/>
    </source>
</evidence>
<evidence type="ECO:0000256" key="2">
    <source>
        <dbReference type="SAM" id="Phobius"/>
    </source>
</evidence>
<dbReference type="Proteomes" id="UP000215155">
    <property type="component" value="Unassembled WGS sequence"/>
</dbReference>
<sequence>MKTNKINFRQGKYYLPLVIYVLALFIGYELIDAFQMKIPETGNGNLKTTDYLSSALPDAKTDSLLGSKMDNTERKYGRITDLTGLEGMESDRDSVRKKEEFESQYNKKEAELIKKQEAEQEELKKLRAMQSRVRENSSRESASNDEFVAPVSNSEIARLQRKRRTQSWEEMNRNLSGVASFYDSGENEEERSSSRFRSSGKANSSDIHEERKDSHVKSHETVSSSTDETPEMVTKKSKDVSDYFNTLGIEKNKSKLISAIIDEEVKAVDGTRVRLRLLDDIEIGGTTVNKGTYIYAQMSDFGKQRVKGKVESIFFEEEILRVSLSLYDTDGLEGLYVPQSSFRETTKDIASSATQGSNLMESSTGGTGIKSWASRTMSNASQKAMNALGRNVKKNRAKLKYGTKVYLVDTSSKHGRTKL</sequence>
<dbReference type="RefSeq" id="WP_089543211.1">
    <property type="nucleotide sequence ID" value="NZ_NMPZ01000004.1"/>
</dbReference>
<dbReference type="EMBL" id="NMPZ01000004">
    <property type="protein sequence ID" value="OXL44870.1"/>
    <property type="molecule type" value="Genomic_DNA"/>
</dbReference>
<feature type="domain" description="Conjugative transposon TraM C-terminal" evidence="3">
    <location>
        <begin position="257"/>
        <end position="408"/>
    </location>
</feature>
<evidence type="ECO:0000313" key="4">
    <source>
        <dbReference type="EMBL" id="OXL44870.1"/>
    </source>
</evidence>
<organism evidence="4 5">
    <name type="scientific">Segatella copri</name>
    <dbReference type="NCBI Taxonomy" id="165179"/>
    <lineage>
        <taxon>Bacteria</taxon>
        <taxon>Pseudomonadati</taxon>
        <taxon>Bacteroidota</taxon>
        <taxon>Bacteroidia</taxon>
        <taxon>Bacteroidales</taxon>
        <taxon>Prevotellaceae</taxon>
        <taxon>Segatella</taxon>
    </lineage>
</organism>
<evidence type="ECO:0000313" key="5">
    <source>
        <dbReference type="Proteomes" id="UP000215155"/>
    </source>
</evidence>
<feature type="compositionally biased region" description="Basic and acidic residues" evidence="1">
    <location>
        <begin position="206"/>
        <end position="220"/>
    </location>
</feature>
<name>A0AA91TL54_9BACT</name>
<gene>
    <name evidence="4" type="ORF">CFT61_04175</name>
</gene>
<keyword evidence="2" id="KW-1133">Transmembrane helix</keyword>
<feature type="region of interest" description="Disordered" evidence="1">
    <location>
        <begin position="179"/>
        <end position="234"/>
    </location>
</feature>
<feature type="transmembrane region" description="Helical" evidence="2">
    <location>
        <begin position="12"/>
        <end position="31"/>
    </location>
</feature>
<feature type="compositionally biased region" description="Low complexity" evidence="1">
    <location>
        <begin position="195"/>
        <end position="205"/>
    </location>
</feature>
<comment type="caution">
    <text evidence="4">The sequence shown here is derived from an EMBL/GenBank/DDBJ whole genome shotgun (WGS) entry which is preliminary data.</text>
</comment>
<protein>
    <submittedName>
        <fullName evidence="4">Conjugative transposon protein TraM</fullName>
    </submittedName>
</protein>
<proteinExistence type="predicted"/>
<reference evidence="4 5" key="1">
    <citation type="submission" date="2017-07" db="EMBL/GenBank/DDBJ databases">
        <title>Draft genome sequence of Prevotella copri isolated from the gut of healthy adult Indian.</title>
        <authorList>
            <person name="Das B."/>
            <person name="Bag S."/>
            <person name="Ghosh T.S."/>
        </authorList>
    </citation>
    <scope>NUCLEOTIDE SEQUENCE [LARGE SCALE GENOMIC DNA]</scope>
    <source>
        <strain evidence="4 5">Indica</strain>
    </source>
</reference>
<dbReference type="Pfam" id="PF12508">
    <property type="entry name" value="Transposon_TraM"/>
    <property type="match status" value="1"/>
</dbReference>
<evidence type="ECO:0000256" key="1">
    <source>
        <dbReference type="SAM" id="MobiDB-lite"/>
    </source>
</evidence>
<feature type="region of interest" description="Disordered" evidence="1">
    <location>
        <begin position="128"/>
        <end position="148"/>
    </location>
</feature>